<sequence length="428" mass="49734">MASEGFPLMDCPRELRDMIYREALCTMEFDESAPPGVVVMDKMNVSLLRVNRQVSEEATEAMLRTNLFIGVVVYGLNLARTFNKLHLRIPVMFLGTNLPTVPGIVMKHVMSYRPPSPKKQSFIIPHRHFDTFCHALFLADFVIPEFSWRVSHSATIYDKFMGTEIPYTPDFKKHESLLEPYRKRLYLCAHFNRIYGPVSPQLAGHVLADVQRGLVTDPTVLLKDIQHYKALAKQCASRMDRHGAWEAQLTIVHQVDFFRSRRDGKSWYDLQEKKMMSKELQRQIARIWCTTQAKMGDHALFVLLEALRILLGDALNWPFPLTTERPPFTIEIFDTACQGYLNAIDADGILGVGSILADDERFHILYQLATTFYYMRAELTWATSLINTVRLHRPHWPFVQLLYEKIQKWKEDEPNLNYPSPRIRARWL</sequence>
<organism evidence="1 2">
    <name type="scientific">Hypoxylon rubiginosum</name>
    <dbReference type="NCBI Taxonomy" id="110542"/>
    <lineage>
        <taxon>Eukaryota</taxon>
        <taxon>Fungi</taxon>
        <taxon>Dikarya</taxon>
        <taxon>Ascomycota</taxon>
        <taxon>Pezizomycotina</taxon>
        <taxon>Sordariomycetes</taxon>
        <taxon>Xylariomycetidae</taxon>
        <taxon>Xylariales</taxon>
        <taxon>Hypoxylaceae</taxon>
        <taxon>Hypoxylon</taxon>
    </lineage>
</organism>
<protein>
    <submittedName>
        <fullName evidence="1">Uncharacterized protein</fullName>
    </submittedName>
</protein>
<accession>A0ACC0CTT2</accession>
<gene>
    <name evidence="1" type="ORF">F4821DRAFT_262503</name>
</gene>
<reference evidence="1 2" key="1">
    <citation type="journal article" date="2022" name="New Phytol.">
        <title>Ecological generalism drives hyperdiversity of secondary metabolite gene clusters in xylarialean endophytes.</title>
        <authorList>
            <person name="Franco M.E.E."/>
            <person name="Wisecaver J.H."/>
            <person name="Arnold A.E."/>
            <person name="Ju Y.M."/>
            <person name="Slot J.C."/>
            <person name="Ahrendt S."/>
            <person name="Moore L.P."/>
            <person name="Eastman K.E."/>
            <person name="Scott K."/>
            <person name="Konkel Z."/>
            <person name="Mondo S.J."/>
            <person name="Kuo A."/>
            <person name="Hayes R.D."/>
            <person name="Haridas S."/>
            <person name="Andreopoulos B."/>
            <person name="Riley R."/>
            <person name="LaButti K."/>
            <person name="Pangilinan J."/>
            <person name="Lipzen A."/>
            <person name="Amirebrahimi M."/>
            <person name="Yan J."/>
            <person name="Adam C."/>
            <person name="Keymanesh K."/>
            <person name="Ng V."/>
            <person name="Louie K."/>
            <person name="Northen T."/>
            <person name="Drula E."/>
            <person name="Henrissat B."/>
            <person name="Hsieh H.M."/>
            <person name="Youens-Clark K."/>
            <person name="Lutzoni F."/>
            <person name="Miadlikowska J."/>
            <person name="Eastwood D.C."/>
            <person name="Hamelin R.C."/>
            <person name="Grigoriev I.V."/>
            <person name="U'Ren J.M."/>
        </authorList>
    </citation>
    <scope>NUCLEOTIDE SEQUENCE [LARGE SCALE GENOMIC DNA]</scope>
    <source>
        <strain evidence="1 2">ER1909</strain>
    </source>
</reference>
<proteinExistence type="predicted"/>
<dbReference type="Proteomes" id="UP001497680">
    <property type="component" value="Unassembled WGS sequence"/>
</dbReference>
<name>A0ACC0CTT2_9PEZI</name>
<evidence type="ECO:0000313" key="1">
    <source>
        <dbReference type="EMBL" id="KAI6083908.1"/>
    </source>
</evidence>
<comment type="caution">
    <text evidence="1">The sequence shown here is derived from an EMBL/GenBank/DDBJ whole genome shotgun (WGS) entry which is preliminary data.</text>
</comment>
<evidence type="ECO:0000313" key="2">
    <source>
        <dbReference type="Proteomes" id="UP001497680"/>
    </source>
</evidence>
<dbReference type="EMBL" id="MU394345">
    <property type="protein sequence ID" value="KAI6083908.1"/>
    <property type="molecule type" value="Genomic_DNA"/>
</dbReference>
<keyword evidence="2" id="KW-1185">Reference proteome</keyword>